<feature type="compositionally biased region" description="Basic and acidic residues" evidence="1">
    <location>
        <begin position="335"/>
        <end position="347"/>
    </location>
</feature>
<sequence>MPRPRPRTPDHHPFLRPSLRRVGQFRHQLKRRQMRGQAEDVSFRFLQLIDKEHLQHCEVEVVQHVDNAASHQHPDDIGMNEDGWNLGEMEEFHEQCRQGEPEPRVELFFGEDDEIPRRKVDVAIQNHRQEKTLGFFTQKSKGKHRRKKKGRRLVIKAFFGFRTPTRHVAHWTIIIRIPLRIRMVQFSHPDRLKEKQMTFQLLLSKEEQTSLAKHRHPDNLHNASAPQYIRGDDAPTNAYYHHNNIKYLLTINEKNSTPEAVYISLHSKKKGSPGNLLIPRKRPTDLYLSLSPWLTKPSEGAFGHPVRKPSCRYNGWIKNLYGLKSRVHPSGNYVDHQRREMGSEKIRGKLKKKGGGNERSRVWVPNRETLKESEVNES</sequence>
<feature type="region of interest" description="Disordered" evidence="1">
    <location>
        <begin position="332"/>
        <end position="378"/>
    </location>
</feature>
<gene>
    <name evidence="2" type="ORF">VITISV_014561</name>
</gene>
<dbReference type="EMBL" id="AM459212">
    <property type="protein sequence ID" value="CAN65649.1"/>
    <property type="molecule type" value="Genomic_DNA"/>
</dbReference>
<reference evidence="2" key="1">
    <citation type="journal article" date="2007" name="PLoS ONE">
        <title>The first genome sequence of an elite grapevine cultivar (Pinot noir Vitis vinifera L.): coping with a highly heterozygous genome.</title>
        <authorList>
            <person name="Velasco R."/>
            <person name="Zharkikh A."/>
            <person name="Troggio M."/>
            <person name="Cartwright D.A."/>
            <person name="Cestaro A."/>
            <person name="Pruss D."/>
            <person name="Pindo M."/>
            <person name="FitzGerald L.M."/>
            <person name="Vezzulli S."/>
            <person name="Reid J."/>
            <person name="Malacarne G."/>
            <person name="Iliev D."/>
            <person name="Coppola G."/>
            <person name="Wardell B."/>
            <person name="Micheletti D."/>
            <person name="Macalma T."/>
            <person name="Facci M."/>
            <person name="Mitchell J.T."/>
            <person name="Perazzolli M."/>
            <person name="Eldredge G."/>
            <person name="Gatto P."/>
            <person name="Oyzerski R."/>
            <person name="Moretto M."/>
            <person name="Gutin N."/>
            <person name="Stefanini M."/>
            <person name="Chen Y."/>
            <person name="Segala C."/>
            <person name="Davenport C."/>
            <person name="Dematte L."/>
            <person name="Mraz A."/>
            <person name="Battilana J."/>
            <person name="Stormo K."/>
            <person name="Costa F."/>
            <person name="Tao Q."/>
            <person name="Si-Ammour A."/>
            <person name="Harkins T."/>
            <person name="Lackey A."/>
            <person name="Perbost C."/>
            <person name="Taillon B."/>
            <person name="Stella A."/>
            <person name="Solovyev V."/>
            <person name="Fawcett J.A."/>
            <person name="Sterck L."/>
            <person name="Vandepoele K."/>
            <person name="Grando S.M."/>
            <person name="Toppo S."/>
            <person name="Moser C."/>
            <person name="Lanchbury J."/>
            <person name="Bogden R."/>
            <person name="Skolnick M."/>
            <person name="Sgaramella V."/>
            <person name="Bhatnagar S.K."/>
            <person name="Fontana P."/>
            <person name="Gutin A."/>
            <person name="Van de Peer Y."/>
            <person name="Salamini F."/>
            <person name="Viola R."/>
        </authorList>
    </citation>
    <scope>NUCLEOTIDE SEQUENCE</scope>
</reference>
<accession>A5BGY3</accession>
<dbReference type="AlphaFoldDB" id="A5BGY3"/>
<organism evidence="2">
    <name type="scientific">Vitis vinifera</name>
    <name type="common">Grape</name>
    <dbReference type="NCBI Taxonomy" id="29760"/>
    <lineage>
        <taxon>Eukaryota</taxon>
        <taxon>Viridiplantae</taxon>
        <taxon>Streptophyta</taxon>
        <taxon>Embryophyta</taxon>
        <taxon>Tracheophyta</taxon>
        <taxon>Spermatophyta</taxon>
        <taxon>Magnoliopsida</taxon>
        <taxon>eudicotyledons</taxon>
        <taxon>Gunneridae</taxon>
        <taxon>Pentapetalae</taxon>
        <taxon>rosids</taxon>
        <taxon>Vitales</taxon>
        <taxon>Vitaceae</taxon>
        <taxon>Viteae</taxon>
        <taxon>Vitis</taxon>
    </lineage>
</organism>
<feature type="compositionally biased region" description="Basic and acidic residues" evidence="1">
    <location>
        <begin position="368"/>
        <end position="378"/>
    </location>
</feature>
<name>A5BGY3_VITVI</name>
<proteinExistence type="predicted"/>
<protein>
    <submittedName>
        <fullName evidence="2">Uncharacterized protein</fullName>
    </submittedName>
</protein>
<evidence type="ECO:0000313" key="2">
    <source>
        <dbReference type="EMBL" id="CAN65649.1"/>
    </source>
</evidence>
<evidence type="ECO:0000256" key="1">
    <source>
        <dbReference type="SAM" id="MobiDB-lite"/>
    </source>
</evidence>